<evidence type="ECO:0000256" key="3">
    <source>
        <dbReference type="ARBA" id="ARBA00022827"/>
    </source>
</evidence>
<dbReference type="EMBL" id="JAUJDW010000050">
    <property type="protein sequence ID" value="KAK0647425.1"/>
    <property type="molecule type" value="Genomic_DNA"/>
</dbReference>
<dbReference type="GO" id="GO:0004497">
    <property type="term" value="F:monooxygenase activity"/>
    <property type="evidence" value="ECO:0007669"/>
    <property type="project" value="UniProtKB-KW"/>
</dbReference>
<dbReference type="Gene3D" id="3.50.50.60">
    <property type="entry name" value="FAD/NAD(P)-binding domain"/>
    <property type="match status" value="1"/>
</dbReference>
<dbReference type="Proteomes" id="UP001175001">
    <property type="component" value="Unassembled WGS sequence"/>
</dbReference>
<dbReference type="InterPro" id="IPR050562">
    <property type="entry name" value="FAD_mOase_fung"/>
</dbReference>
<evidence type="ECO:0000259" key="5">
    <source>
        <dbReference type="Pfam" id="PF01494"/>
    </source>
</evidence>
<comment type="similarity">
    <text evidence="1">Belongs to the paxM FAD-dependent monooxygenase family.</text>
</comment>
<dbReference type="SUPFAM" id="SSF51905">
    <property type="entry name" value="FAD/NAD(P)-binding domain"/>
    <property type="match status" value="1"/>
</dbReference>
<evidence type="ECO:0000256" key="4">
    <source>
        <dbReference type="ARBA" id="ARBA00023002"/>
    </source>
</evidence>
<keyword evidence="2" id="KW-0285">Flavoprotein</keyword>
<evidence type="ECO:0000313" key="7">
    <source>
        <dbReference type="Proteomes" id="UP001175001"/>
    </source>
</evidence>
<sequence length="447" mass="49413">MASLEQIEKTQVIIVGGGISGLTRALMLEQLGISYLLLEAYSSLTKPVGALIALNPNGLRILDQLGVLPDINAVATPLLRHVVIDGESGKRIADWSFPGYMRVRHGYETAFQARHEVVVALEQNIKSKESLRVGKRVVTVNQDEMGATVHCEDGSRYGAQMVVGADGVHSVVRREVLKMAKEKDAKLEGADIIRCEYGTVFAIANPSEHLQPGDGYSFQRNSCNGGVVCGRDGRNYLFYHFRRPGPYDVPVEKLPRMSATEVEERWAEILPRRVSESANFTYADLLSAGTTSKGGSVLPHFTLPKWYNGRIMAMGDAVHNPSGQKKAVEEIFAAVEQERMPRVTGLVQESQELQYTFSWDTWWYKIVAKYLLPRMNKSKIADASSSSIVGAVTLKGDRWEVPHPRDHIVPWDDEAFGKGSTSISRSLQAVAAIITITCAVVWGKRNQ</sequence>
<keyword evidence="3" id="KW-0274">FAD</keyword>
<evidence type="ECO:0000256" key="1">
    <source>
        <dbReference type="ARBA" id="ARBA00007992"/>
    </source>
</evidence>
<keyword evidence="4" id="KW-0560">Oxidoreductase</keyword>
<dbReference type="AlphaFoldDB" id="A0AA39Y8N3"/>
<feature type="domain" description="FAD-binding" evidence="5">
    <location>
        <begin position="9"/>
        <end position="320"/>
    </location>
</feature>
<keyword evidence="6" id="KW-0503">Monooxygenase</keyword>
<gene>
    <name evidence="6" type="primary">bik2_1</name>
    <name evidence="6" type="ORF">DIS24_g7789</name>
</gene>
<organism evidence="6 7">
    <name type="scientific">Lasiodiplodia hormozganensis</name>
    <dbReference type="NCBI Taxonomy" id="869390"/>
    <lineage>
        <taxon>Eukaryota</taxon>
        <taxon>Fungi</taxon>
        <taxon>Dikarya</taxon>
        <taxon>Ascomycota</taxon>
        <taxon>Pezizomycotina</taxon>
        <taxon>Dothideomycetes</taxon>
        <taxon>Dothideomycetes incertae sedis</taxon>
        <taxon>Botryosphaeriales</taxon>
        <taxon>Botryosphaeriaceae</taxon>
        <taxon>Lasiodiplodia</taxon>
    </lineage>
</organism>
<comment type="caution">
    <text evidence="6">The sequence shown here is derived from an EMBL/GenBank/DDBJ whole genome shotgun (WGS) entry which is preliminary data.</text>
</comment>
<dbReference type="Pfam" id="PF01494">
    <property type="entry name" value="FAD_binding_3"/>
    <property type="match status" value="1"/>
</dbReference>
<dbReference type="PANTHER" id="PTHR47356">
    <property type="entry name" value="FAD-DEPENDENT MONOOXYGENASE ASQG-RELATED"/>
    <property type="match status" value="1"/>
</dbReference>
<accession>A0AA39Y8N3</accession>
<reference evidence="6" key="1">
    <citation type="submission" date="2023-06" db="EMBL/GenBank/DDBJ databases">
        <title>Multi-omics analyses reveal the molecular pathogenesis toolkit of Lasiodiplodia hormozganensis, a cross-kingdom pathogen.</title>
        <authorList>
            <person name="Felix C."/>
            <person name="Meneses R."/>
            <person name="Goncalves M.F.M."/>
            <person name="Tilleman L."/>
            <person name="Duarte A.S."/>
            <person name="Jorrin-Novo J.V."/>
            <person name="Van De Peer Y."/>
            <person name="Deforce D."/>
            <person name="Van Nieuwerburgh F."/>
            <person name="Esteves A.C."/>
            <person name="Alves A."/>
        </authorList>
    </citation>
    <scope>NUCLEOTIDE SEQUENCE</scope>
    <source>
        <strain evidence="6">CBS 339.90</strain>
    </source>
</reference>
<evidence type="ECO:0000313" key="6">
    <source>
        <dbReference type="EMBL" id="KAK0647425.1"/>
    </source>
</evidence>
<name>A0AA39Y8N3_9PEZI</name>
<protein>
    <submittedName>
        <fullName evidence="6">FAD-dependent monooxygenase bik2</fullName>
    </submittedName>
</protein>
<dbReference type="PANTHER" id="PTHR47356:SF2">
    <property type="entry name" value="FAD-BINDING DOMAIN-CONTAINING PROTEIN-RELATED"/>
    <property type="match status" value="1"/>
</dbReference>
<proteinExistence type="inferred from homology"/>
<dbReference type="InterPro" id="IPR036188">
    <property type="entry name" value="FAD/NAD-bd_sf"/>
</dbReference>
<dbReference type="PRINTS" id="PR00420">
    <property type="entry name" value="RNGMNOXGNASE"/>
</dbReference>
<dbReference type="GO" id="GO:0071949">
    <property type="term" value="F:FAD binding"/>
    <property type="evidence" value="ECO:0007669"/>
    <property type="project" value="InterPro"/>
</dbReference>
<keyword evidence="7" id="KW-1185">Reference proteome</keyword>
<evidence type="ECO:0000256" key="2">
    <source>
        <dbReference type="ARBA" id="ARBA00022630"/>
    </source>
</evidence>
<dbReference type="InterPro" id="IPR002938">
    <property type="entry name" value="FAD-bd"/>
</dbReference>